<dbReference type="InterPro" id="IPR005467">
    <property type="entry name" value="His_kinase_dom"/>
</dbReference>
<dbReference type="InterPro" id="IPR031621">
    <property type="entry name" value="HisKA_7TM"/>
</dbReference>
<dbReference type="SUPFAM" id="SSF55874">
    <property type="entry name" value="ATPase domain of HSP90 chaperone/DNA topoisomerase II/histidine kinase"/>
    <property type="match status" value="1"/>
</dbReference>
<dbReference type="InterPro" id="IPR003661">
    <property type="entry name" value="HisK_dim/P_dom"/>
</dbReference>
<dbReference type="Gene3D" id="3.30.565.10">
    <property type="entry name" value="Histidine kinase-like ATPase, C-terminal domain"/>
    <property type="match status" value="1"/>
</dbReference>
<keyword evidence="6" id="KW-0808">Transferase</keyword>
<dbReference type="AlphaFoldDB" id="A0A4Y9S762"/>
<reference evidence="6 7" key="1">
    <citation type="submission" date="2019-03" db="EMBL/GenBank/DDBJ databases">
        <title>Draft Genome Sequence of Duganella callidus sp. nov., a Novel Duganella Species Isolated from Cultivated Soil.</title>
        <authorList>
            <person name="Raths R."/>
            <person name="Peta V."/>
            <person name="Bucking H."/>
        </authorList>
    </citation>
    <scope>NUCLEOTIDE SEQUENCE [LARGE SCALE GENOMIC DNA]</scope>
    <source>
        <strain evidence="6 7">DN04</strain>
    </source>
</reference>
<feature type="transmembrane region" description="Helical" evidence="4">
    <location>
        <begin position="6"/>
        <end position="21"/>
    </location>
</feature>
<keyword evidence="4" id="KW-0812">Transmembrane</keyword>
<dbReference type="Pfam" id="PF16927">
    <property type="entry name" value="HisKA_7TM"/>
    <property type="match status" value="1"/>
</dbReference>
<sequence length="460" mass="51606">MHSLLPAVVSLLFLCYGAYVLQSRGVNRISLTFFLLCFTTFCWQFTWAILFQLHDAHEALSVAKLGYLLILFLPTTLYHFVAELTASRGERRRVALSYAIAGLLGVVLLSTDWIVAGLYRYFFGYYPKAGPLHPLHLLQTGVVVGRGLWLLYRRQRQAVSTEKTRLRYCLISMLIYFFASVDYLCNYGLQFYPPGVLFVATSLGLIAQAMVRHNLLADPLEVAATIAHEMRTPLATIRNQSRMLSRCLPELMTGYQSALEHGLIRQELSLPQLQYLSRLGQHIESEISRSSFIVDMMLASARAGALDRSDFADHSVKKCVDDALASYPFESAMRDKVRVRGSEDFTFFGSDVLLVYVLYNLFKNAMHAIKAAGRGEVEILLADRQLLVTDTGSGIPDDVLPHVFEPFYSTRHHGGGTGMGLAFCQRVLTAFGGNIRCESQAGQYTRFALSFPRRVNYPAS</sequence>
<evidence type="ECO:0000313" key="7">
    <source>
        <dbReference type="Proteomes" id="UP000297729"/>
    </source>
</evidence>
<keyword evidence="6" id="KW-0418">Kinase</keyword>
<dbReference type="InterPro" id="IPR036890">
    <property type="entry name" value="HATPase_C_sf"/>
</dbReference>
<feature type="transmembrane region" description="Helical" evidence="4">
    <location>
        <begin position="164"/>
        <end position="185"/>
    </location>
</feature>
<dbReference type="EC" id="2.7.13.3" evidence="2"/>
<accession>A0A4Y9S762</accession>
<evidence type="ECO:0000256" key="2">
    <source>
        <dbReference type="ARBA" id="ARBA00012438"/>
    </source>
</evidence>
<evidence type="ECO:0000256" key="1">
    <source>
        <dbReference type="ARBA" id="ARBA00000085"/>
    </source>
</evidence>
<protein>
    <recommendedName>
        <fullName evidence="2">histidine kinase</fullName>
        <ecNumber evidence="2">2.7.13.3</ecNumber>
    </recommendedName>
</protein>
<name>A0A4Y9S762_9BURK</name>
<dbReference type="InterPro" id="IPR004358">
    <property type="entry name" value="Sig_transdc_His_kin-like_C"/>
</dbReference>
<comment type="catalytic activity">
    <reaction evidence="1">
        <text>ATP + protein L-histidine = ADP + protein N-phospho-L-histidine.</text>
        <dbReference type="EC" id="2.7.13.3"/>
    </reaction>
</comment>
<dbReference type="CDD" id="cd00075">
    <property type="entry name" value="HATPase"/>
    <property type="match status" value="1"/>
</dbReference>
<dbReference type="PROSITE" id="PS50109">
    <property type="entry name" value="HIS_KIN"/>
    <property type="match status" value="1"/>
</dbReference>
<organism evidence="6 7">
    <name type="scientific">Duganella callida</name>
    <dbReference type="NCBI Taxonomy" id="2561932"/>
    <lineage>
        <taxon>Bacteria</taxon>
        <taxon>Pseudomonadati</taxon>
        <taxon>Pseudomonadota</taxon>
        <taxon>Betaproteobacteria</taxon>
        <taxon>Burkholderiales</taxon>
        <taxon>Oxalobacteraceae</taxon>
        <taxon>Telluria group</taxon>
        <taxon>Duganella</taxon>
    </lineage>
</organism>
<feature type="domain" description="Histidine kinase" evidence="5">
    <location>
        <begin position="225"/>
        <end position="455"/>
    </location>
</feature>
<dbReference type="SUPFAM" id="SSF47384">
    <property type="entry name" value="Homodimeric domain of signal transducing histidine kinase"/>
    <property type="match status" value="1"/>
</dbReference>
<gene>
    <name evidence="6" type="ORF">E4L98_26815</name>
</gene>
<feature type="transmembrane region" description="Helical" evidence="4">
    <location>
        <begin position="65"/>
        <end position="82"/>
    </location>
</feature>
<dbReference type="OrthoDB" id="8573961at2"/>
<keyword evidence="4" id="KW-0472">Membrane</keyword>
<proteinExistence type="predicted"/>
<evidence type="ECO:0000313" key="6">
    <source>
        <dbReference type="EMBL" id="TFW15368.1"/>
    </source>
</evidence>
<dbReference type="InterPro" id="IPR036097">
    <property type="entry name" value="HisK_dim/P_sf"/>
</dbReference>
<dbReference type="Gene3D" id="1.10.287.130">
    <property type="match status" value="1"/>
</dbReference>
<keyword evidence="3" id="KW-0597">Phosphoprotein</keyword>
<dbReference type="Proteomes" id="UP000297729">
    <property type="component" value="Unassembled WGS sequence"/>
</dbReference>
<dbReference type="PANTHER" id="PTHR43547">
    <property type="entry name" value="TWO-COMPONENT HISTIDINE KINASE"/>
    <property type="match status" value="1"/>
</dbReference>
<dbReference type="CDD" id="cd00082">
    <property type="entry name" value="HisKA"/>
    <property type="match status" value="1"/>
</dbReference>
<dbReference type="InterPro" id="IPR003594">
    <property type="entry name" value="HATPase_dom"/>
</dbReference>
<dbReference type="SMART" id="SM00387">
    <property type="entry name" value="HATPase_c"/>
    <property type="match status" value="1"/>
</dbReference>
<feature type="transmembrane region" description="Helical" evidence="4">
    <location>
        <begin position="135"/>
        <end position="152"/>
    </location>
</feature>
<dbReference type="EMBL" id="SPVG01000259">
    <property type="protein sequence ID" value="TFW15368.1"/>
    <property type="molecule type" value="Genomic_DNA"/>
</dbReference>
<feature type="transmembrane region" description="Helical" evidence="4">
    <location>
        <begin position="33"/>
        <end position="53"/>
    </location>
</feature>
<dbReference type="Pfam" id="PF02518">
    <property type="entry name" value="HATPase_c"/>
    <property type="match status" value="1"/>
</dbReference>
<dbReference type="RefSeq" id="WP_135204597.1">
    <property type="nucleotide sequence ID" value="NZ_SPVG01000259.1"/>
</dbReference>
<dbReference type="PRINTS" id="PR00344">
    <property type="entry name" value="BCTRLSENSOR"/>
</dbReference>
<dbReference type="PANTHER" id="PTHR43547:SF2">
    <property type="entry name" value="HYBRID SIGNAL TRANSDUCTION HISTIDINE KINASE C"/>
    <property type="match status" value="1"/>
</dbReference>
<evidence type="ECO:0000256" key="3">
    <source>
        <dbReference type="ARBA" id="ARBA00022553"/>
    </source>
</evidence>
<evidence type="ECO:0000259" key="5">
    <source>
        <dbReference type="PROSITE" id="PS50109"/>
    </source>
</evidence>
<comment type="caution">
    <text evidence="6">The sequence shown here is derived from an EMBL/GenBank/DDBJ whole genome shotgun (WGS) entry which is preliminary data.</text>
</comment>
<evidence type="ECO:0000256" key="4">
    <source>
        <dbReference type="SAM" id="Phobius"/>
    </source>
</evidence>
<keyword evidence="4" id="KW-1133">Transmembrane helix</keyword>
<dbReference type="GO" id="GO:0000155">
    <property type="term" value="F:phosphorelay sensor kinase activity"/>
    <property type="evidence" value="ECO:0007669"/>
    <property type="project" value="InterPro"/>
</dbReference>
<feature type="transmembrane region" description="Helical" evidence="4">
    <location>
        <begin position="94"/>
        <end position="115"/>
    </location>
</feature>
<keyword evidence="7" id="KW-1185">Reference proteome</keyword>